<protein>
    <submittedName>
        <fullName evidence="1">Uncharacterized protein</fullName>
    </submittedName>
</protein>
<proteinExistence type="predicted"/>
<comment type="caution">
    <text evidence="1">The sequence shown here is derived from an EMBL/GenBank/DDBJ whole genome shotgun (WGS) entry which is preliminary data.</text>
</comment>
<dbReference type="Proteomes" id="UP000075714">
    <property type="component" value="Unassembled WGS sequence"/>
</dbReference>
<keyword evidence="2" id="KW-1185">Reference proteome</keyword>
<reference evidence="2" key="1">
    <citation type="journal article" date="2016" name="Nat. Commun.">
        <title>The Gonium pectorale genome demonstrates co-option of cell cycle regulation during the evolution of multicellularity.</title>
        <authorList>
            <person name="Hanschen E.R."/>
            <person name="Marriage T.N."/>
            <person name="Ferris P.J."/>
            <person name="Hamaji T."/>
            <person name="Toyoda A."/>
            <person name="Fujiyama A."/>
            <person name="Neme R."/>
            <person name="Noguchi H."/>
            <person name="Minakuchi Y."/>
            <person name="Suzuki M."/>
            <person name="Kawai-Toyooka H."/>
            <person name="Smith D.R."/>
            <person name="Sparks H."/>
            <person name="Anderson J."/>
            <person name="Bakaric R."/>
            <person name="Luria V."/>
            <person name="Karger A."/>
            <person name="Kirschner M.W."/>
            <person name="Durand P.M."/>
            <person name="Michod R.E."/>
            <person name="Nozaki H."/>
            <person name="Olson B.J."/>
        </authorList>
    </citation>
    <scope>NUCLEOTIDE SEQUENCE [LARGE SCALE GENOMIC DNA]</scope>
    <source>
        <strain evidence="2">NIES-2863</strain>
    </source>
</reference>
<gene>
    <name evidence="1" type="ORF">GPECTOR_373g157</name>
</gene>
<dbReference type="EMBL" id="LSYV01000371">
    <property type="protein sequence ID" value="KXZ41600.1"/>
    <property type="molecule type" value="Genomic_DNA"/>
</dbReference>
<evidence type="ECO:0000313" key="2">
    <source>
        <dbReference type="Proteomes" id="UP000075714"/>
    </source>
</evidence>
<name>A0A150FX38_GONPE</name>
<sequence>MFVVAGDFNTLEAVNTLFGLASLGYGGGPDPASWLGPLLGGGGARGGAGGVAGVEAMRVSDLTRTTWALTQFEWEPPQSWLSAAARGFVRNLR</sequence>
<evidence type="ECO:0000313" key="1">
    <source>
        <dbReference type="EMBL" id="KXZ41600.1"/>
    </source>
</evidence>
<accession>A0A150FX38</accession>
<organism evidence="1 2">
    <name type="scientific">Gonium pectorale</name>
    <name type="common">Green alga</name>
    <dbReference type="NCBI Taxonomy" id="33097"/>
    <lineage>
        <taxon>Eukaryota</taxon>
        <taxon>Viridiplantae</taxon>
        <taxon>Chlorophyta</taxon>
        <taxon>core chlorophytes</taxon>
        <taxon>Chlorophyceae</taxon>
        <taxon>CS clade</taxon>
        <taxon>Chlamydomonadales</taxon>
        <taxon>Volvocaceae</taxon>
        <taxon>Gonium</taxon>
    </lineage>
</organism>
<dbReference type="AlphaFoldDB" id="A0A150FX38"/>